<name>A0ABR2UEB7_9PEZI</name>
<feature type="signal peptide" evidence="3">
    <location>
        <begin position="1"/>
        <end position="20"/>
    </location>
</feature>
<accession>A0ABR2UEB7</accession>
<dbReference type="InterPro" id="IPR013595">
    <property type="entry name" value="Pept_S33_TAP-like_C"/>
</dbReference>
<evidence type="ECO:0000256" key="1">
    <source>
        <dbReference type="ARBA" id="ARBA00010088"/>
    </source>
</evidence>
<comment type="similarity">
    <text evidence="1">Belongs to the peptidase S33 family.</text>
</comment>
<proteinExistence type="inferred from homology"/>
<feature type="chain" id="PRO_5047327238" description="Peptidase S33 tripeptidyl aminopeptidase-like C-terminal domain-containing protein" evidence="3">
    <location>
        <begin position="21"/>
        <end position="589"/>
    </location>
</feature>
<keyword evidence="3" id="KW-0732">Signal</keyword>
<feature type="domain" description="Peptidase S33 tripeptidyl aminopeptidase-like C-terminal" evidence="4">
    <location>
        <begin position="450"/>
        <end position="560"/>
    </location>
</feature>
<evidence type="ECO:0000313" key="5">
    <source>
        <dbReference type="EMBL" id="KAK9412884.1"/>
    </source>
</evidence>
<dbReference type="EMBL" id="JARVKF010000447">
    <property type="protein sequence ID" value="KAK9412884.1"/>
    <property type="molecule type" value="Genomic_DNA"/>
</dbReference>
<dbReference type="Pfam" id="PF08386">
    <property type="entry name" value="Abhydrolase_4"/>
    <property type="match status" value="1"/>
</dbReference>
<dbReference type="PANTHER" id="PTHR43248:SF25">
    <property type="entry name" value="AB HYDROLASE-1 DOMAIN-CONTAINING PROTEIN-RELATED"/>
    <property type="match status" value="1"/>
</dbReference>
<comment type="caution">
    <text evidence="5">The sequence shown here is derived from an EMBL/GenBank/DDBJ whole genome shotgun (WGS) entry which is preliminary data.</text>
</comment>
<dbReference type="InterPro" id="IPR051601">
    <property type="entry name" value="Serine_prot/Carboxylest_S33"/>
</dbReference>
<dbReference type="InterPro" id="IPR029058">
    <property type="entry name" value="AB_hydrolase_fold"/>
</dbReference>
<evidence type="ECO:0000259" key="4">
    <source>
        <dbReference type="Pfam" id="PF08386"/>
    </source>
</evidence>
<evidence type="ECO:0000256" key="3">
    <source>
        <dbReference type="SAM" id="SignalP"/>
    </source>
</evidence>
<protein>
    <recommendedName>
        <fullName evidence="4">Peptidase S33 tripeptidyl aminopeptidase-like C-terminal domain-containing protein</fullName>
    </recommendedName>
</protein>
<evidence type="ECO:0000313" key="6">
    <source>
        <dbReference type="Proteomes" id="UP001408356"/>
    </source>
</evidence>
<dbReference type="SUPFAM" id="SSF53474">
    <property type="entry name" value="alpha/beta-Hydrolases"/>
    <property type="match status" value="1"/>
</dbReference>
<keyword evidence="2" id="KW-0378">Hydrolase</keyword>
<sequence>MRLQQLYALLGCTCLATVTAKIEDFDWGTITPSKQLEYTPCYENLQCARLTVPLDWLDETNPHTVDIAITKRPAQVADDDPAFGGTIFINPGGPGVSGVSFLLEYGQQLHNVVDGKRRYELLTWDPRGVGFTSPKADCFGDVSARDIADLQRMAIGPLDSSEDVLRRQWAWAQAYGELCTSNVTNNSIIPYLTTPSVVRDMVEMLDKVHELRDGKKFIKLTGNDDEQARLKRGNADVPRIQYWGFSYGSFLGNTFASMYPGRVGRLINDGILNADDYAAGEWLENLQDTEEIVKSFYESCFEAGNECTLNKPSDTKWEDLQQRVDDFVARANIAPIPTVHGTQITLVTGTEILGAFRRPIYQPLDGFKRLGELLSNALQGNHTLLLEDISAASPNLRNDICGSPNSSTIETLTWDALQGIFCGDGDDATQLGFSYFKSYIKELIGQSKTLGASWAKMRFNCAGWAIRPKWRFTGPFTTPKPDTSIIEGRPAAPLLFLTTRLDPVTPLRNAVAMAANHPEAAWVVQESWGHTTLAAPSRCIKHIIQEYLESGIVPESGTSCKPDCGPWNPCDQDMSGDIAGYGGLSKWFV</sequence>
<gene>
    <name evidence="5" type="ORF">SUNI508_12297</name>
</gene>
<dbReference type="PANTHER" id="PTHR43248">
    <property type="entry name" value="2-SUCCINYL-6-HYDROXY-2,4-CYCLOHEXADIENE-1-CARBOXYLATE SYNTHASE"/>
    <property type="match status" value="1"/>
</dbReference>
<dbReference type="Gene3D" id="3.40.50.1820">
    <property type="entry name" value="alpha/beta hydrolase"/>
    <property type="match status" value="1"/>
</dbReference>
<keyword evidence="6" id="KW-1185">Reference proteome</keyword>
<evidence type="ECO:0000256" key="2">
    <source>
        <dbReference type="ARBA" id="ARBA00022801"/>
    </source>
</evidence>
<dbReference type="Proteomes" id="UP001408356">
    <property type="component" value="Unassembled WGS sequence"/>
</dbReference>
<organism evidence="5 6">
    <name type="scientific">Seiridium unicorne</name>
    <dbReference type="NCBI Taxonomy" id="138068"/>
    <lineage>
        <taxon>Eukaryota</taxon>
        <taxon>Fungi</taxon>
        <taxon>Dikarya</taxon>
        <taxon>Ascomycota</taxon>
        <taxon>Pezizomycotina</taxon>
        <taxon>Sordariomycetes</taxon>
        <taxon>Xylariomycetidae</taxon>
        <taxon>Amphisphaeriales</taxon>
        <taxon>Sporocadaceae</taxon>
        <taxon>Seiridium</taxon>
    </lineage>
</organism>
<reference evidence="5 6" key="1">
    <citation type="journal article" date="2024" name="J. Plant Pathol.">
        <title>Sequence and assembly of the genome of Seiridium unicorne, isolate CBS 538.82, causal agent of cypress canker disease.</title>
        <authorList>
            <person name="Scali E."/>
            <person name="Rocca G.D."/>
            <person name="Danti R."/>
            <person name="Garbelotto M."/>
            <person name="Barberini S."/>
            <person name="Baroncelli R."/>
            <person name="Emiliani G."/>
        </authorList>
    </citation>
    <scope>NUCLEOTIDE SEQUENCE [LARGE SCALE GENOMIC DNA]</scope>
    <source>
        <strain evidence="5 6">BM-138-508</strain>
    </source>
</reference>